<comment type="caution">
    <text evidence="13">The sequence shown here is derived from an EMBL/GenBank/DDBJ whole genome shotgun (WGS) entry which is preliminary data.</text>
</comment>
<keyword evidence="2 11" id="KW-0732">Signal</keyword>
<dbReference type="SUPFAM" id="SSF51445">
    <property type="entry name" value="(Trans)glycosidases"/>
    <property type="match status" value="2"/>
</dbReference>
<keyword evidence="5 13" id="KW-0326">Glycosidase</keyword>
<dbReference type="InterPro" id="IPR011838">
    <property type="entry name" value="Pullulan_Gpos"/>
</dbReference>
<reference evidence="13 14" key="1">
    <citation type="submission" date="2024-12" db="EMBL/GenBank/DDBJ databases">
        <authorList>
            <person name="Li X."/>
            <person name="Zhang D."/>
        </authorList>
    </citation>
    <scope>NUCLEOTIDE SEQUENCE [LARGE SCALE GENOMIC DNA]</scope>
    <source>
        <strain evidence="13 14">JCM19602</strain>
    </source>
</reference>
<dbReference type="GO" id="GO:0051060">
    <property type="term" value="F:pullulanase activity"/>
    <property type="evidence" value="ECO:0007669"/>
    <property type="project" value="UniProtKB-EC"/>
</dbReference>
<evidence type="ECO:0000256" key="1">
    <source>
        <dbReference type="ARBA" id="ARBA00008061"/>
    </source>
</evidence>
<dbReference type="CDD" id="cd02860">
    <property type="entry name" value="E_set_Pullulanase"/>
    <property type="match status" value="1"/>
</dbReference>
<name>A0ABW8VUJ4_9BACI</name>
<dbReference type="Pfam" id="PF00128">
    <property type="entry name" value="Alpha-amylase"/>
    <property type="match status" value="2"/>
</dbReference>
<dbReference type="InterPro" id="IPR040806">
    <property type="entry name" value="SpuA_C"/>
</dbReference>
<dbReference type="SUPFAM" id="SSF51011">
    <property type="entry name" value="Glycosyl hydrolase domain"/>
    <property type="match status" value="1"/>
</dbReference>
<evidence type="ECO:0000256" key="7">
    <source>
        <dbReference type="ARBA" id="ARBA00024062"/>
    </source>
</evidence>
<dbReference type="SMART" id="SM00642">
    <property type="entry name" value="Aamy"/>
    <property type="match status" value="1"/>
</dbReference>
<dbReference type="Pfam" id="PF02922">
    <property type="entry name" value="CBM_48"/>
    <property type="match status" value="1"/>
</dbReference>
<keyword evidence="14" id="KW-1185">Reference proteome</keyword>
<dbReference type="Gene3D" id="2.60.40.1220">
    <property type="match status" value="1"/>
</dbReference>
<dbReference type="Pfam" id="PF18033">
    <property type="entry name" value="SpuA_C"/>
    <property type="match status" value="1"/>
</dbReference>
<dbReference type="NCBIfam" id="TIGR02102">
    <property type="entry name" value="pullulan_Gpos"/>
    <property type="match status" value="1"/>
</dbReference>
<feature type="region of interest" description="Disordered" evidence="10">
    <location>
        <begin position="1854"/>
        <end position="1873"/>
    </location>
</feature>
<proteinExistence type="inferred from homology"/>
<dbReference type="RefSeq" id="WP_411160462.1">
    <property type="nucleotide sequence ID" value="NZ_JBJOSA010000028.1"/>
</dbReference>
<dbReference type="EMBL" id="JBJOSA010000028">
    <property type="protein sequence ID" value="MFL8939035.1"/>
    <property type="molecule type" value="Genomic_DNA"/>
</dbReference>
<dbReference type="InterPro" id="IPR006047">
    <property type="entry name" value="GH13_cat_dom"/>
</dbReference>
<evidence type="ECO:0000256" key="4">
    <source>
        <dbReference type="ARBA" id="ARBA00022837"/>
    </source>
</evidence>
<comment type="similarity">
    <text evidence="1">Belongs to the glycosyl hydrolase 13 family.</text>
</comment>
<dbReference type="InterPro" id="IPR005323">
    <property type="entry name" value="CBM41_pullulanase"/>
</dbReference>
<feature type="signal peptide" evidence="11">
    <location>
        <begin position="1"/>
        <end position="28"/>
    </location>
</feature>
<evidence type="ECO:0000256" key="6">
    <source>
        <dbReference type="ARBA" id="ARBA00023965"/>
    </source>
</evidence>
<evidence type="ECO:0000313" key="14">
    <source>
        <dbReference type="Proteomes" id="UP001628668"/>
    </source>
</evidence>
<dbReference type="PANTHER" id="PTHR43002">
    <property type="entry name" value="GLYCOGEN DEBRANCHING ENZYME"/>
    <property type="match status" value="1"/>
</dbReference>
<comment type="catalytic activity">
    <reaction evidence="6">
        <text>Hydrolysis of (1-&gt;6)-alpha-D-glucosidic linkages in pullulan, amylopectin and glycogen, and in the alpha- and beta-limit dextrins of amylopectin and glycogen.</text>
        <dbReference type="EC" id="3.2.1.41"/>
    </reaction>
</comment>
<organism evidence="13 14">
    <name type="scientific">Rossellomorea oryzaecorticis</name>
    <dbReference type="NCBI Taxonomy" id="1396505"/>
    <lineage>
        <taxon>Bacteria</taxon>
        <taxon>Bacillati</taxon>
        <taxon>Bacillota</taxon>
        <taxon>Bacilli</taxon>
        <taxon>Bacillales</taxon>
        <taxon>Bacillaceae</taxon>
        <taxon>Rossellomorea</taxon>
    </lineage>
</organism>
<dbReference type="InterPro" id="IPR014755">
    <property type="entry name" value="Cu-Rt/internalin_Ig-like"/>
</dbReference>
<evidence type="ECO:0000256" key="8">
    <source>
        <dbReference type="ARBA" id="ARBA00029618"/>
    </source>
</evidence>
<evidence type="ECO:0000256" key="9">
    <source>
        <dbReference type="ARBA" id="ARBA00031076"/>
    </source>
</evidence>
<accession>A0ABW8VUJ4</accession>
<evidence type="ECO:0000259" key="12">
    <source>
        <dbReference type="SMART" id="SM00642"/>
    </source>
</evidence>
<feature type="compositionally biased region" description="Basic and acidic residues" evidence="10">
    <location>
        <begin position="1854"/>
        <end position="1868"/>
    </location>
</feature>
<dbReference type="SUPFAM" id="SSF81296">
    <property type="entry name" value="E set domains"/>
    <property type="match status" value="1"/>
</dbReference>
<dbReference type="Gene3D" id="2.60.40.10">
    <property type="entry name" value="Immunoglobulins"/>
    <property type="match status" value="1"/>
</dbReference>
<dbReference type="EC" id="3.2.1.41" evidence="7"/>
<evidence type="ECO:0000256" key="2">
    <source>
        <dbReference type="ARBA" id="ARBA00022729"/>
    </source>
</evidence>
<dbReference type="CDD" id="cd11341">
    <property type="entry name" value="AmyAc_Pullulanase_LD-like"/>
    <property type="match status" value="1"/>
</dbReference>
<dbReference type="InterPro" id="IPR014756">
    <property type="entry name" value="Ig_E-set"/>
</dbReference>
<gene>
    <name evidence="13" type="ORF">ACKA06_19810</name>
</gene>
<dbReference type="InterPro" id="IPR017853">
    <property type="entry name" value="GH"/>
</dbReference>
<dbReference type="InterPro" id="IPR013783">
    <property type="entry name" value="Ig-like_fold"/>
</dbReference>
<evidence type="ECO:0000256" key="10">
    <source>
        <dbReference type="SAM" id="MobiDB-lite"/>
    </source>
</evidence>
<dbReference type="InterPro" id="IPR013784">
    <property type="entry name" value="Carb-bd-like_fold"/>
</dbReference>
<evidence type="ECO:0000256" key="5">
    <source>
        <dbReference type="ARBA" id="ARBA00023295"/>
    </source>
</evidence>
<sequence>MKKGTKRRFSILMTVLMVLSLWLPYVPAQTAAASTGGEAVDTSEGTDSTVRFTYIRDDQQYDGWNIWAWNTGVQDGQLNFDSYENGLATANIAVGPDTEQFGFVLRSTEDWDTAQKEFGDRFIKVNKNDSLTKAYITSGVEEIRIVPDGSAPVLDQGDATFYYRDKALFADDAMDTIDKVELKFNGETREMTYEPENERFKVSYEDIPNGKTPYSFLVTKDGQTTEVSDPYNTVDGKSYLDFQKGDLNVTGTVEPGAIDYNENAVLNVDIDGLTEELSVSKITADLSELGGSKNVTVDPSLKEVTIAVDDDVTAGKKTIPLKVVDSYGNPYEGSAEVEVKTRQVVGGNDFDWDESIIYFMLTDRFFNGDKTNDDPYGLNYDKSKRGSYQGGDFEGITDKLDYLDELGVNTVWISPIVDNVNYDVRKGEGGEPYFAYHGYWADNFSELNPHFGSMEEFHTLIDEAHERGIKIMVDVVLNHTGYGLKEIDGDLPEEQRPTGYPTDEDRARFIDIVRQGSEVGSDEVVGELAGLPDIITEDPEVRQQIIDWQTDWIDKATTEKGNTIDYFRVDTVKHVDKPTWMAFKNAITEKMPEHKMIGEAWGASADNDQGLLESGMMDSLLDFGFKDIAKEFVNGNVKAANDKLAARNGKIDNTATLGQFLGSHDEDGFLYSLGGDEGKLKLAASLQATSKGQPVIYYGEELGQSGANNYPQYDNRYDFAWDKVENNDILEHYKKILNFRGEYSKVFAKGERSFIGGTKSDKFLMFSRTYGDDSVYVGMNVGDEAKEITVSVDSPDAVITDHYSGKEYPVSGAEEVTVTLSAKVDGGTALLTVDGGAITGAEAGSADGGEPEVEPVPENNIRIHYKRDDGNYENFGAWLWNDVKDPSANWPTGATMFEKTDSYGAYIDVPLAEGAKNIGFLVMDVTKGDSGKDGGDKGFTITSEDMNEIWIEQGSDKVSTYEPVDLPENTVRIHYVRDDANYENFGVWNWGDVTAPSDGWPSGAADLTGRDQYGAYVDIPLNENAKQIGFIVMDESKGDAGKDGGDKSFNLLDKYNRLWVKQGDDTVYVSPHWEVASGITSAEVVSVDTIRLGFTMTEGLTEDDLIKNLSIEDSDGAEVAVESAKITGDKTVEVKASFSLDKLPLSITYSGRTVSASTGWRLLDEMYGYDGDDLGATYKKGNATLKLWAPKASKVTADFYDKKDASSKIASVDLTKGEKGVWSADVKAKDLKVKDLKGYYYQYEVTNDGVTKKVLDPYAKSMAAFTVNTNGEAGPDGDTVGKAAIVDLKGTNPKGFSQADIDGYEKREDAVIYEVHVRDFTSDPSIEGDLDARWGSYKAFIDKLDYIKSLGVTHVQLLPVMAWYYGDETKMGERELEYSAGGNEYNWGYDPHSYFSPDGAYSENPKDPELRVKELKQLIDAIHDAGMGVVLDVVYTHMAQTSTLNDIVPNYYAFQDEKGNFLGGFGNNLATNHKMAEKLMVDSVKYWFEEYKIDGMRFDMMGDATYPAVQNAYDAAASVNPDALFIGEGWRTFAGHLSDPDLIGMGADQDWMDKTDDVGVFSDEIRNELKSGFGSEGEPRFITGGARDINTIFNNIKGQPGNTADDDPGDMVQYIAAHDNLPLYDVIAQSIKKDPAIQENNLEIHKRVRLGNSMILTSQGTAFLHAGQEYGRTKQWFGEGVPEQKYHELKDEDGNPFGYFIHDSYDSSDAINKFDWEKATNKKEFAVNSTTRKYTEGLIKLRRSTNAFRLGEKELVDQNVTLMDIPEIKDEDLMLAYKNVSTDDTGTYYVFVNADDKKRTLSIGGYDLRGAKVLVDDDEAGVKQVKHRSGFKLKKDTLTIDPLTTVIIKVEQKGKAKGKSKDKPDKQNDIQLPPQELKYSKKVNSWLQRNTESLTQKLRNICTG</sequence>
<dbReference type="InterPro" id="IPR004193">
    <property type="entry name" value="Glyco_hydro_13_N"/>
</dbReference>
<dbReference type="Gene3D" id="3.20.20.80">
    <property type="entry name" value="Glycosidases"/>
    <property type="match status" value="2"/>
</dbReference>
<evidence type="ECO:0000256" key="11">
    <source>
        <dbReference type="SAM" id="SignalP"/>
    </source>
</evidence>
<dbReference type="Pfam" id="PF03714">
    <property type="entry name" value="PUD"/>
    <property type="match status" value="3"/>
</dbReference>
<keyword evidence="3 13" id="KW-0378">Hydrolase</keyword>
<protein>
    <recommendedName>
        <fullName evidence="7">pullulanase</fullName>
        <ecNumber evidence="7">3.2.1.41</ecNumber>
    </recommendedName>
    <alternativeName>
        <fullName evidence="8">Alpha-dextrin endo-1,6-alpha-glucosidase</fullName>
    </alternativeName>
    <alternativeName>
        <fullName evidence="9">Pullulan 6-glucanohydrolase</fullName>
    </alternativeName>
</protein>
<dbReference type="CDD" id="cd10315">
    <property type="entry name" value="CBM41_pullulanase"/>
    <property type="match status" value="3"/>
</dbReference>
<dbReference type="Gene3D" id="2.60.40.1180">
    <property type="entry name" value="Golgi alpha-mannosidase II"/>
    <property type="match status" value="2"/>
</dbReference>
<dbReference type="Proteomes" id="UP001628668">
    <property type="component" value="Unassembled WGS sequence"/>
</dbReference>
<evidence type="ECO:0000313" key="13">
    <source>
        <dbReference type="EMBL" id="MFL8939035.1"/>
    </source>
</evidence>
<dbReference type="SUPFAM" id="SSF49452">
    <property type="entry name" value="Starch-binding domain-like"/>
    <property type="match status" value="3"/>
</dbReference>
<dbReference type="InterPro" id="IPR013780">
    <property type="entry name" value="Glyco_hydro_b"/>
</dbReference>
<feature type="domain" description="Glycosyl hydrolase family 13 catalytic" evidence="12">
    <location>
        <begin position="359"/>
        <end position="740"/>
    </location>
</feature>
<evidence type="ECO:0000256" key="3">
    <source>
        <dbReference type="ARBA" id="ARBA00022801"/>
    </source>
</evidence>
<feature type="chain" id="PRO_5046795648" description="pullulanase" evidence="11">
    <location>
        <begin position="29"/>
        <end position="1904"/>
    </location>
</feature>
<keyword evidence="4" id="KW-0106">Calcium</keyword>
<dbReference type="Gene3D" id="2.60.40.1110">
    <property type="match status" value="3"/>
</dbReference>